<organism evidence="1 2">
    <name type="scientific">Streptacidiphilus alkalitolerans</name>
    <dbReference type="NCBI Taxonomy" id="3342712"/>
    <lineage>
        <taxon>Bacteria</taxon>
        <taxon>Bacillati</taxon>
        <taxon>Actinomycetota</taxon>
        <taxon>Actinomycetes</taxon>
        <taxon>Kitasatosporales</taxon>
        <taxon>Streptomycetaceae</taxon>
        <taxon>Streptacidiphilus</taxon>
    </lineage>
</organism>
<gene>
    <name evidence="1" type="ORF">ACEZDG_31450</name>
</gene>
<comment type="caution">
    <text evidence="1">The sequence shown here is derived from an EMBL/GenBank/DDBJ whole genome shotgun (WGS) entry which is preliminary data.</text>
</comment>
<reference evidence="1 2" key="1">
    <citation type="submission" date="2024-09" db="EMBL/GenBank/DDBJ databases">
        <authorList>
            <person name="Lee S.D."/>
        </authorList>
    </citation>
    <scope>NUCLEOTIDE SEQUENCE [LARGE SCALE GENOMIC DNA]</scope>
    <source>
        <strain evidence="1 2">N1-1</strain>
    </source>
</reference>
<dbReference type="PANTHER" id="PTHR11351">
    <property type="entry name" value="ACYL-COA DESATURASE"/>
    <property type="match status" value="1"/>
</dbReference>
<dbReference type="InterPro" id="IPR005804">
    <property type="entry name" value="FA_desaturase_dom"/>
</dbReference>
<dbReference type="PRINTS" id="PR00075">
    <property type="entry name" value="FACDDSATRASE"/>
</dbReference>
<dbReference type="EMBL" id="JBHEZX010000019">
    <property type="protein sequence ID" value="MFC1413787.1"/>
    <property type="molecule type" value="Genomic_DNA"/>
</dbReference>
<keyword evidence="2" id="KW-1185">Reference proteome</keyword>
<sequence length="327" mass="36489">MSIEPTEETAASAAATAVLRRPDTPPPLATRGGERQGAAERFALGSFIGVPFLAVLAAVPFAWGWGIGWHDVVIMTVMYFTACHGITVGFHRFFTHGSFKATRVLKIVMAVAGSLAIEGPIVRWVADHRKHHKFSDKDGDPHSPWRYGETVPALLKGLWWAHMGWLFDEEQTPQQTYAPDLLKDRDITWISRQFAFFTLVSILLPPLAGGLWSWSWQGALTAFFWGSLVRVALLHHVTWSINSICHAVGKHPFKSRDRSGNVAWLAVLSCGESWHNLHHAEPTSARHGVLRGQVDSSARLIRWFELAGWAKDVRWPSPERIAARRAA</sequence>
<evidence type="ECO:0000313" key="2">
    <source>
        <dbReference type="Proteomes" id="UP001592582"/>
    </source>
</evidence>
<name>A0ABV6VJ59_9ACTN</name>
<evidence type="ECO:0000313" key="1">
    <source>
        <dbReference type="EMBL" id="MFC1413787.1"/>
    </source>
</evidence>
<protein>
    <submittedName>
        <fullName evidence="1">Acyl-CoA desaturase</fullName>
    </submittedName>
</protein>
<dbReference type="Pfam" id="PF00487">
    <property type="entry name" value="FA_desaturase"/>
    <property type="match status" value="1"/>
</dbReference>
<dbReference type="PANTHER" id="PTHR11351:SF3">
    <property type="entry name" value="BLL4393 PROTEIN"/>
    <property type="match status" value="1"/>
</dbReference>
<dbReference type="Proteomes" id="UP001592582">
    <property type="component" value="Unassembled WGS sequence"/>
</dbReference>
<proteinExistence type="predicted"/>
<accession>A0ABV6VJ59</accession>
<dbReference type="CDD" id="cd03505">
    <property type="entry name" value="Delta9-FADS-like"/>
    <property type="match status" value="1"/>
</dbReference>
<dbReference type="InterPro" id="IPR015876">
    <property type="entry name" value="Acyl-CoA_DS"/>
</dbReference>